<dbReference type="PANTHER" id="PTHR45339:SF1">
    <property type="entry name" value="HYBRID SIGNAL TRANSDUCTION HISTIDINE KINASE J"/>
    <property type="match status" value="1"/>
</dbReference>
<evidence type="ECO:0000256" key="11">
    <source>
        <dbReference type="ARBA" id="ARBA00022989"/>
    </source>
</evidence>
<comment type="subcellular location">
    <subcellularLocation>
        <location evidence="2">Cell membrane</location>
        <topology evidence="2">Multi-pass membrane protein</topology>
    </subcellularLocation>
</comment>
<dbReference type="Proteomes" id="UP000006176">
    <property type="component" value="Chromosome"/>
</dbReference>
<dbReference type="Gene3D" id="1.20.120.160">
    <property type="entry name" value="HPT domain"/>
    <property type="match status" value="1"/>
</dbReference>
<dbReference type="InterPro" id="IPR036097">
    <property type="entry name" value="HisK_dim/P_sf"/>
</dbReference>
<evidence type="ECO:0000256" key="13">
    <source>
        <dbReference type="ARBA" id="ARBA00023136"/>
    </source>
</evidence>
<dbReference type="InterPro" id="IPR004358">
    <property type="entry name" value="Sig_transdc_His_kin-like_C"/>
</dbReference>
<evidence type="ECO:0000259" key="20">
    <source>
        <dbReference type="PROSITE" id="PS50894"/>
    </source>
</evidence>
<dbReference type="PROSITE" id="PS51257">
    <property type="entry name" value="PROKAR_LIPOPROTEIN"/>
    <property type="match status" value="1"/>
</dbReference>
<dbReference type="PANTHER" id="PTHR45339">
    <property type="entry name" value="HYBRID SIGNAL TRANSDUCTION HISTIDINE KINASE J"/>
    <property type="match status" value="1"/>
</dbReference>
<dbReference type="eggNOG" id="COG0784">
    <property type="taxonomic scope" value="Bacteria"/>
</dbReference>
<dbReference type="SMART" id="SM00448">
    <property type="entry name" value="REC"/>
    <property type="match status" value="1"/>
</dbReference>
<dbReference type="CDD" id="cd16922">
    <property type="entry name" value="HATPase_EvgS-ArcB-TorS-like"/>
    <property type="match status" value="1"/>
</dbReference>
<evidence type="ECO:0000256" key="4">
    <source>
        <dbReference type="ARBA" id="ARBA00022475"/>
    </source>
</evidence>
<evidence type="ECO:0000313" key="21">
    <source>
        <dbReference type="EMBL" id="AFL69039.1"/>
    </source>
</evidence>
<dbReference type="GO" id="GO:0005524">
    <property type="term" value="F:ATP binding"/>
    <property type="evidence" value="ECO:0007669"/>
    <property type="project" value="UniProtKB-KW"/>
</dbReference>
<gene>
    <name evidence="21" type="ordered locus">Sulba_1757</name>
</gene>
<dbReference type="PRINTS" id="PR00344">
    <property type="entry name" value="BCTRLSENSOR"/>
</dbReference>
<organism evidence="21 22">
    <name type="scientific">Sulfurospirillum barnesii (strain ATCC 700032 / DSM 10660 / SES-3)</name>
    <dbReference type="NCBI Taxonomy" id="760154"/>
    <lineage>
        <taxon>Bacteria</taxon>
        <taxon>Pseudomonadati</taxon>
        <taxon>Campylobacterota</taxon>
        <taxon>Epsilonproteobacteria</taxon>
        <taxon>Campylobacterales</taxon>
        <taxon>Sulfurospirillaceae</taxon>
        <taxon>Sulfurospirillum</taxon>
    </lineage>
</organism>
<reference evidence="21 22" key="1">
    <citation type="submission" date="2012-06" db="EMBL/GenBank/DDBJ databases">
        <title>Complete sequence of Sulfurospirillum barnesii SES-3.</title>
        <authorList>
            <consortium name="US DOE Joint Genome Institute"/>
            <person name="Lucas S."/>
            <person name="Han J."/>
            <person name="Lapidus A."/>
            <person name="Cheng J.-F."/>
            <person name="Goodwin L."/>
            <person name="Pitluck S."/>
            <person name="Peters L."/>
            <person name="Ovchinnikova G."/>
            <person name="Lu M."/>
            <person name="Detter J.C."/>
            <person name="Han C."/>
            <person name="Tapia R."/>
            <person name="Land M."/>
            <person name="Hauser L."/>
            <person name="Kyrpides N."/>
            <person name="Ivanova N."/>
            <person name="Pagani I."/>
            <person name="Stolz J."/>
            <person name="Arkin A."/>
            <person name="Dehal P."/>
            <person name="Oremland R."/>
            <person name="Saltikov C."/>
            <person name="Basu P."/>
            <person name="Hollibaugh J."/>
            <person name="Newman D."/>
            <person name="Stolyar S."/>
            <person name="Hazen T."/>
            <person name="Woyke T."/>
        </authorList>
    </citation>
    <scope>NUCLEOTIDE SEQUENCE [LARGE SCALE GENOMIC DNA]</scope>
    <source>
        <strain evidence="22">ATCC 700032 / DSM 10660 / SES-3</strain>
    </source>
</reference>
<comment type="catalytic activity">
    <reaction evidence="1">
        <text>ATP + protein L-histidine = ADP + protein N-phospho-L-histidine.</text>
        <dbReference type="EC" id="2.7.13.3"/>
    </reaction>
</comment>
<keyword evidence="7 17" id="KW-0812">Transmembrane</keyword>
<evidence type="ECO:0000313" key="22">
    <source>
        <dbReference type="Proteomes" id="UP000006176"/>
    </source>
</evidence>
<keyword evidence="4" id="KW-1003">Cell membrane</keyword>
<dbReference type="SUPFAM" id="SSF47226">
    <property type="entry name" value="Histidine-containing phosphotransfer domain, HPT domain"/>
    <property type="match status" value="1"/>
</dbReference>
<dbReference type="FunFam" id="3.30.565.10:FF:000010">
    <property type="entry name" value="Sensor histidine kinase RcsC"/>
    <property type="match status" value="1"/>
</dbReference>
<dbReference type="GO" id="GO:0000155">
    <property type="term" value="F:phosphorelay sensor kinase activity"/>
    <property type="evidence" value="ECO:0007669"/>
    <property type="project" value="InterPro"/>
</dbReference>
<dbReference type="CDD" id="cd00082">
    <property type="entry name" value="HisKA"/>
    <property type="match status" value="1"/>
</dbReference>
<sequence>MRKWLTSVFLLAFLLFATLGCMMPIQIHAALFYGSYENKLSLIFLIFVLVCGFVFYRLKRALRKRTLGEKKAKRSHERLQRTMEELNTAIQKTADAHQIKSQFLANMSHELKTPMNTIIGMGELLVHKKLPEKEHRCLTKMVESAHHLMNIINDILDFSKIEANSMELKSVPFQLEKLVLSISEFFRLRAQQKGLDFLIDLSNTHAQRYRGDPKRLKQVLFNLLSNAVKFTNKGEILLKAKALQKEDGKQIVRFEIKDTGIGIQSDQAMNLFNAFSQADMSTTRHYEGVGLGLSIAQGLVLMMGGSIQCESVYGKGSTFWFEIPLPFDHSITLPKPSAKLSSLRILLVDTNETALEILAQILSDLGVLSITCKNVKEALTLLESHFHVNAVIMSYSSETPETLNLFHTIKHRFWNKIPSILLTHTHDKEALLSKLGTRKPYKILSKPITSSILLETLLELSEYSFIEKSLPKTASTVLHQLAVLKTIQDNTVKENMAYEIFEAEGIHTHYALEALGGKRSFYHELLNIFATEYTYFKQEYEALVLAKDTIAIKRMCHTLKGMSATLGMEDLCTLAQYAECLEHPLTHNSELLQEMASTIERYILMIRALHTALHVNQ</sequence>
<evidence type="ECO:0000256" key="2">
    <source>
        <dbReference type="ARBA" id="ARBA00004651"/>
    </source>
</evidence>
<dbReference type="InterPro" id="IPR036641">
    <property type="entry name" value="HPT_dom_sf"/>
</dbReference>
<evidence type="ECO:0000259" key="19">
    <source>
        <dbReference type="PROSITE" id="PS50110"/>
    </source>
</evidence>
<evidence type="ECO:0000256" key="9">
    <source>
        <dbReference type="ARBA" id="ARBA00022777"/>
    </source>
</evidence>
<feature type="modified residue" description="Phosphohistidine" evidence="14">
    <location>
        <position position="557"/>
    </location>
</feature>
<dbReference type="PATRIC" id="fig|760154.4.peg.1753"/>
<evidence type="ECO:0000256" key="8">
    <source>
        <dbReference type="ARBA" id="ARBA00022741"/>
    </source>
</evidence>
<dbReference type="PROSITE" id="PS50894">
    <property type="entry name" value="HPT"/>
    <property type="match status" value="1"/>
</dbReference>
<dbReference type="KEGG" id="sba:Sulba_1757"/>
<evidence type="ECO:0000256" key="3">
    <source>
        <dbReference type="ARBA" id="ARBA00012438"/>
    </source>
</evidence>
<evidence type="ECO:0000256" key="10">
    <source>
        <dbReference type="ARBA" id="ARBA00022840"/>
    </source>
</evidence>
<dbReference type="STRING" id="760154.Sulba_1757"/>
<dbReference type="eggNOG" id="COG2198">
    <property type="taxonomic scope" value="Bacteria"/>
</dbReference>
<evidence type="ECO:0000256" key="14">
    <source>
        <dbReference type="PROSITE-ProRule" id="PRU00110"/>
    </source>
</evidence>
<dbReference type="SMART" id="SM00387">
    <property type="entry name" value="HATPase_c"/>
    <property type="match status" value="1"/>
</dbReference>
<dbReference type="Gene3D" id="3.30.565.10">
    <property type="entry name" value="Histidine kinase-like ATPase, C-terminal domain"/>
    <property type="match status" value="1"/>
</dbReference>
<dbReference type="EC" id="2.7.13.3" evidence="3"/>
<keyword evidence="11 17" id="KW-1133">Transmembrane helix</keyword>
<evidence type="ECO:0000256" key="16">
    <source>
        <dbReference type="SAM" id="Coils"/>
    </source>
</evidence>
<keyword evidence="9 21" id="KW-0418">Kinase</keyword>
<dbReference type="InterPro" id="IPR036890">
    <property type="entry name" value="HATPase_C_sf"/>
</dbReference>
<dbReference type="SUPFAM" id="SSF52172">
    <property type="entry name" value="CheY-like"/>
    <property type="match status" value="1"/>
</dbReference>
<dbReference type="FunFam" id="1.10.287.130:FF:000004">
    <property type="entry name" value="Ethylene receptor 1"/>
    <property type="match status" value="1"/>
</dbReference>
<dbReference type="SMART" id="SM00388">
    <property type="entry name" value="HisKA"/>
    <property type="match status" value="1"/>
</dbReference>
<dbReference type="InterPro" id="IPR008207">
    <property type="entry name" value="Sig_transdc_His_kin_Hpt_dom"/>
</dbReference>
<keyword evidence="13 17" id="KW-0472">Membrane</keyword>
<comment type="caution">
    <text evidence="15">Lacks conserved residue(s) required for the propagation of feature annotation.</text>
</comment>
<feature type="domain" description="Response regulatory" evidence="19">
    <location>
        <begin position="344"/>
        <end position="461"/>
    </location>
</feature>
<keyword evidence="8" id="KW-0547">Nucleotide-binding</keyword>
<dbReference type="InterPro" id="IPR011006">
    <property type="entry name" value="CheY-like_superfamily"/>
</dbReference>
<dbReference type="PROSITE" id="PS50109">
    <property type="entry name" value="HIS_KIN"/>
    <property type="match status" value="1"/>
</dbReference>
<feature type="domain" description="Histidine kinase" evidence="18">
    <location>
        <begin position="106"/>
        <end position="327"/>
    </location>
</feature>
<name>I3XYL5_SULBS</name>
<evidence type="ECO:0000256" key="1">
    <source>
        <dbReference type="ARBA" id="ARBA00000085"/>
    </source>
</evidence>
<keyword evidence="10" id="KW-0067">ATP-binding</keyword>
<evidence type="ECO:0000256" key="12">
    <source>
        <dbReference type="ARBA" id="ARBA00023012"/>
    </source>
</evidence>
<dbReference type="Pfam" id="PF01627">
    <property type="entry name" value="Hpt"/>
    <property type="match status" value="1"/>
</dbReference>
<dbReference type="Pfam" id="PF00512">
    <property type="entry name" value="HisKA"/>
    <property type="match status" value="1"/>
</dbReference>
<dbReference type="InterPro" id="IPR001789">
    <property type="entry name" value="Sig_transdc_resp-reg_receiver"/>
</dbReference>
<evidence type="ECO:0000256" key="7">
    <source>
        <dbReference type="ARBA" id="ARBA00022692"/>
    </source>
</evidence>
<feature type="transmembrane region" description="Helical" evidence="17">
    <location>
        <begin position="39"/>
        <end position="58"/>
    </location>
</feature>
<dbReference type="CDD" id="cd00156">
    <property type="entry name" value="REC"/>
    <property type="match status" value="1"/>
</dbReference>
<dbReference type="Gene3D" id="1.10.287.130">
    <property type="match status" value="1"/>
</dbReference>
<dbReference type="GO" id="GO:0005886">
    <property type="term" value="C:plasma membrane"/>
    <property type="evidence" value="ECO:0007669"/>
    <property type="project" value="UniProtKB-SubCell"/>
</dbReference>
<keyword evidence="16" id="KW-0175">Coiled coil</keyword>
<feature type="domain" description="HPt" evidence="20">
    <location>
        <begin position="518"/>
        <end position="609"/>
    </location>
</feature>
<dbReference type="Pfam" id="PF02518">
    <property type="entry name" value="HATPase_c"/>
    <property type="match status" value="1"/>
</dbReference>
<keyword evidence="22" id="KW-1185">Reference proteome</keyword>
<dbReference type="EMBL" id="CP003333">
    <property type="protein sequence ID" value="AFL69039.1"/>
    <property type="molecule type" value="Genomic_DNA"/>
</dbReference>
<evidence type="ECO:0000256" key="5">
    <source>
        <dbReference type="ARBA" id="ARBA00022553"/>
    </source>
</evidence>
<keyword evidence="5 14" id="KW-0597">Phosphoprotein</keyword>
<evidence type="ECO:0000256" key="17">
    <source>
        <dbReference type="SAM" id="Phobius"/>
    </source>
</evidence>
<dbReference type="PROSITE" id="PS50110">
    <property type="entry name" value="RESPONSE_REGULATORY"/>
    <property type="match status" value="1"/>
</dbReference>
<dbReference type="Gene3D" id="3.40.50.2300">
    <property type="match status" value="1"/>
</dbReference>
<dbReference type="CDD" id="cd00088">
    <property type="entry name" value="HPT"/>
    <property type="match status" value="1"/>
</dbReference>
<keyword evidence="12" id="KW-0902">Two-component regulatory system</keyword>
<dbReference type="RefSeq" id="WP_014769915.1">
    <property type="nucleotide sequence ID" value="NC_018002.1"/>
</dbReference>
<proteinExistence type="predicted"/>
<dbReference type="SUPFAM" id="SSF55874">
    <property type="entry name" value="ATPase domain of HSP90 chaperone/DNA topoisomerase II/histidine kinase"/>
    <property type="match status" value="1"/>
</dbReference>
<dbReference type="eggNOG" id="COG2205">
    <property type="taxonomic scope" value="Bacteria"/>
</dbReference>
<dbReference type="InterPro" id="IPR003661">
    <property type="entry name" value="HisK_dim/P_dom"/>
</dbReference>
<dbReference type="AlphaFoldDB" id="I3XYL5"/>
<feature type="coiled-coil region" evidence="16">
    <location>
        <begin position="69"/>
        <end position="96"/>
    </location>
</feature>
<protein>
    <recommendedName>
        <fullName evidence="3">histidine kinase</fullName>
        <ecNumber evidence="3">2.7.13.3</ecNumber>
    </recommendedName>
</protein>
<dbReference type="InterPro" id="IPR003594">
    <property type="entry name" value="HATPase_dom"/>
</dbReference>
<dbReference type="HOGENOM" id="CLU_000445_114_15_7"/>
<dbReference type="InterPro" id="IPR005467">
    <property type="entry name" value="His_kinase_dom"/>
</dbReference>
<evidence type="ECO:0000256" key="6">
    <source>
        <dbReference type="ARBA" id="ARBA00022679"/>
    </source>
</evidence>
<evidence type="ECO:0000259" key="18">
    <source>
        <dbReference type="PROSITE" id="PS50109"/>
    </source>
</evidence>
<evidence type="ECO:0000256" key="15">
    <source>
        <dbReference type="PROSITE-ProRule" id="PRU00169"/>
    </source>
</evidence>
<keyword evidence="6" id="KW-0808">Transferase</keyword>
<dbReference type="SUPFAM" id="SSF47384">
    <property type="entry name" value="Homodimeric domain of signal transducing histidine kinase"/>
    <property type="match status" value="1"/>
</dbReference>
<accession>I3XYL5</accession>